<dbReference type="InterPro" id="IPR019019">
    <property type="entry name" value="H-type_lectin_domain"/>
</dbReference>
<feature type="domain" description="H-type lectin" evidence="3">
    <location>
        <begin position="100"/>
        <end position="145"/>
    </location>
</feature>
<dbReference type="InterPro" id="IPR037221">
    <property type="entry name" value="H-type_lectin_dom_sf"/>
</dbReference>
<evidence type="ECO:0000256" key="2">
    <source>
        <dbReference type="SAM" id="SignalP"/>
    </source>
</evidence>
<reference evidence="4" key="1">
    <citation type="submission" date="2022-08" db="UniProtKB">
        <authorList>
            <consortium name="EnsemblMetazoa"/>
        </authorList>
    </citation>
    <scope>IDENTIFICATION</scope>
    <source>
        <strain evidence="4">05x7-T-G4-1.051#20</strain>
    </source>
</reference>
<evidence type="ECO:0000259" key="3">
    <source>
        <dbReference type="Pfam" id="PF09458"/>
    </source>
</evidence>
<dbReference type="PANTHER" id="PTHR46938">
    <property type="entry name" value="DISCOIDIN-1 SUBUNIT A-RELATED-RELATED"/>
    <property type="match status" value="1"/>
</dbReference>
<keyword evidence="1" id="KW-0175">Coiled coil</keyword>
<evidence type="ECO:0000313" key="5">
    <source>
        <dbReference type="Proteomes" id="UP000005408"/>
    </source>
</evidence>
<feature type="domain" description="H-type lectin" evidence="3">
    <location>
        <begin position="193"/>
        <end position="256"/>
    </location>
</feature>
<dbReference type="GO" id="GO:0046871">
    <property type="term" value="F:N-acetylgalactosamine binding"/>
    <property type="evidence" value="ECO:0007669"/>
    <property type="project" value="TreeGrafter"/>
</dbReference>
<keyword evidence="5" id="KW-1185">Reference proteome</keyword>
<accession>A0A8W8KW82</accession>
<evidence type="ECO:0000256" key="1">
    <source>
        <dbReference type="SAM" id="Coils"/>
    </source>
</evidence>
<dbReference type="GO" id="GO:0030247">
    <property type="term" value="F:polysaccharide binding"/>
    <property type="evidence" value="ECO:0007669"/>
    <property type="project" value="TreeGrafter"/>
</dbReference>
<dbReference type="GO" id="GO:0045335">
    <property type="term" value="C:phagocytic vesicle"/>
    <property type="evidence" value="ECO:0007669"/>
    <property type="project" value="TreeGrafter"/>
</dbReference>
<dbReference type="EnsemblMetazoa" id="G25550.1">
    <property type="protein sequence ID" value="G25550.1:cds"/>
    <property type="gene ID" value="G25550"/>
</dbReference>
<dbReference type="AlphaFoldDB" id="A0A8W8KW82"/>
<dbReference type="Proteomes" id="UP000005408">
    <property type="component" value="Unassembled WGS sequence"/>
</dbReference>
<dbReference type="GO" id="GO:0009986">
    <property type="term" value="C:cell surface"/>
    <property type="evidence" value="ECO:0007669"/>
    <property type="project" value="TreeGrafter"/>
</dbReference>
<dbReference type="GO" id="GO:0098609">
    <property type="term" value="P:cell-cell adhesion"/>
    <property type="evidence" value="ECO:0007669"/>
    <property type="project" value="TreeGrafter"/>
</dbReference>
<sequence length="259" mass="29461">MSPLRIMLLLATMVAIVETVSSQPLVTDNVKTAHRCGNDLTFYLMEQVYAMKPKLAALEAKTKKMELDLAVQQQQMETLQNRESGVVGIHTIPIPNWPYTQSVTFQTPFEAKPTVTYGLYLLDTGYTRNTRVTTEVTDVTKTGLQNKKEFIAKNFVARHSGRHYCSCFITSESRVVGRYVDTKPQPNWPYTWKVTFHTPFEAKPTVTYDLYHLDSAATTNLRVTTEITNVFKTGFQVQLSTWAHSELYGAKIRWMACGK</sequence>
<feature type="chain" id="PRO_5036488851" description="H-type lectin domain-containing protein" evidence="2">
    <location>
        <begin position="23"/>
        <end position="259"/>
    </location>
</feature>
<dbReference type="GO" id="GO:0070492">
    <property type="term" value="F:oligosaccharide binding"/>
    <property type="evidence" value="ECO:0007669"/>
    <property type="project" value="TreeGrafter"/>
</dbReference>
<protein>
    <recommendedName>
        <fullName evidence="3">H-type lectin domain-containing protein</fullName>
    </recommendedName>
</protein>
<name>A0A8W8KW82_MAGGI</name>
<keyword evidence="2" id="KW-0732">Signal</keyword>
<feature type="signal peptide" evidence="2">
    <location>
        <begin position="1"/>
        <end position="22"/>
    </location>
</feature>
<proteinExistence type="predicted"/>
<feature type="coiled-coil region" evidence="1">
    <location>
        <begin position="55"/>
        <end position="82"/>
    </location>
</feature>
<evidence type="ECO:0000313" key="4">
    <source>
        <dbReference type="EnsemblMetazoa" id="G25550.1:cds"/>
    </source>
</evidence>
<dbReference type="Pfam" id="PF09458">
    <property type="entry name" value="H_lectin"/>
    <property type="match status" value="2"/>
</dbReference>
<dbReference type="SUPFAM" id="SSF141086">
    <property type="entry name" value="Agglutinin HPA-like"/>
    <property type="match status" value="2"/>
</dbReference>
<dbReference type="Gene3D" id="2.60.40.2080">
    <property type="match status" value="2"/>
</dbReference>
<dbReference type="GO" id="GO:0098636">
    <property type="term" value="C:protein complex involved in cell adhesion"/>
    <property type="evidence" value="ECO:0007669"/>
    <property type="project" value="TreeGrafter"/>
</dbReference>
<dbReference type="InterPro" id="IPR052487">
    <property type="entry name" value="Galactose-binding_lectin"/>
</dbReference>
<organism evidence="4 5">
    <name type="scientific">Magallana gigas</name>
    <name type="common">Pacific oyster</name>
    <name type="synonym">Crassostrea gigas</name>
    <dbReference type="NCBI Taxonomy" id="29159"/>
    <lineage>
        <taxon>Eukaryota</taxon>
        <taxon>Metazoa</taxon>
        <taxon>Spiralia</taxon>
        <taxon>Lophotrochozoa</taxon>
        <taxon>Mollusca</taxon>
        <taxon>Bivalvia</taxon>
        <taxon>Autobranchia</taxon>
        <taxon>Pteriomorphia</taxon>
        <taxon>Ostreida</taxon>
        <taxon>Ostreoidea</taxon>
        <taxon>Ostreidae</taxon>
        <taxon>Magallana</taxon>
    </lineage>
</organism>